<keyword evidence="12" id="KW-0449">Lipoprotein</keyword>
<evidence type="ECO:0000256" key="13">
    <source>
        <dbReference type="ARBA" id="ARBA00030181"/>
    </source>
</evidence>
<dbReference type="RefSeq" id="XP_026109823.1">
    <property type="nucleotide sequence ID" value="XM_026254038.1"/>
</dbReference>
<dbReference type="GO" id="GO:0006924">
    <property type="term" value="P:activation-induced cell death of T cells"/>
    <property type="evidence" value="ECO:0007669"/>
    <property type="project" value="TreeGrafter"/>
</dbReference>
<organism evidence="21 22">
    <name type="scientific">Carassius auratus</name>
    <name type="common">Goldfish</name>
    <dbReference type="NCBI Taxonomy" id="7957"/>
    <lineage>
        <taxon>Eukaryota</taxon>
        <taxon>Metazoa</taxon>
        <taxon>Chordata</taxon>
        <taxon>Craniata</taxon>
        <taxon>Vertebrata</taxon>
        <taxon>Euteleostomi</taxon>
        <taxon>Actinopterygii</taxon>
        <taxon>Neopterygii</taxon>
        <taxon>Teleostei</taxon>
        <taxon>Ostariophysi</taxon>
        <taxon>Cypriniformes</taxon>
        <taxon>Cyprinidae</taxon>
        <taxon>Cyprininae</taxon>
        <taxon>Carassius</taxon>
    </lineage>
</organism>
<dbReference type="PANTHER" id="PTHR46874:SF1">
    <property type="entry name" value="TUMOR NECROSIS FACTOR RECEPTOR SUPERFAMILY MEMBER 6"/>
    <property type="match status" value="1"/>
</dbReference>
<evidence type="ECO:0000256" key="18">
    <source>
        <dbReference type="SAM" id="SignalP"/>
    </source>
</evidence>
<evidence type="ECO:0000256" key="17">
    <source>
        <dbReference type="SAM" id="Phobius"/>
    </source>
</evidence>
<feature type="chain" id="PRO_5028417607" description="Tumor necrosis factor receptor superfamily member 6" evidence="18">
    <location>
        <begin position="25"/>
        <end position="300"/>
    </location>
</feature>
<keyword evidence="7" id="KW-0677">Repeat</keyword>
<evidence type="ECO:0000256" key="8">
    <source>
        <dbReference type="ARBA" id="ARBA00022860"/>
    </source>
</evidence>
<evidence type="ECO:0000256" key="3">
    <source>
        <dbReference type="ARBA" id="ARBA00015761"/>
    </source>
</evidence>
<dbReference type="AlphaFoldDB" id="A0A6P6NML2"/>
<dbReference type="GO" id="GO:0045121">
    <property type="term" value="C:membrane raft"/>
    <property type="evidence" value="ECO:0007669"/>
    <property type="project" value="UniProtKB-SubCell"/>
</dbReference>
<dbReference type="PRINTS" id="PR01680">
    <property type="entry name" value="TNFACTORR6"/>
</dbReference>
<evidence type="ECO:0000256" key="15">
    <source>
        <dbReference type="ARBA" id="ARBA00032502"/>
    </source>
</evidence>
<evidence type="ECO:0000256" key="10">
    <source>
        <dbReference type="ARBA" id="ARBA00023157"/>
    </source>
</evidence>
<accession>A0A6P6NML2</accession>
<keyword evidence="8" id="KW-0112">Calmodulin-binding</keyword>
<keyword evidence="4" id="KW-1003">Cell membrane</keyword>
<dbReference type="InterPro" id="IPR000488">
    <property type="entry name" value="Death_dom"/>
</dbReference>
<evidence type="ECO:0000256" key="12">
    <source>
        <dbReference type="ARBA" id="ARBA00023288"/>
    </source>
</evidence>
<feature type="disulfide bond" evidence="16">
    <location>
        <begin position="113"/>
        <end position="128"/>
    </location>
</feature>
<dbReference type="GO" id="GO:0032872">
    <property type="term" value="P:regulation of stress-activated MAPK cascade"/>
    <property type="evidence" value="ECO:0007669"/>
    <property type="project" value="TreeGrafter"/>
</dbReference>
<evidence type="ECO:0000256" key="6">
    <source>
        <dbReference type="ARBA" id="ARBA00022729"/>
    </source>
</evidence>
<comment type="caution">
    <text evidence="16">Lacks conserved residue(s) required for the propagation of feature annotation.</text>
</comment>
<keyword evidence="17" id="KW-0812">Transmembrane</keyword>
<dbReference type="GeneID" id="113082376"/>
<protein>
    <recommendedName>
        <fullName evidence="3">Tumor necrosis factor receptor superfamily member 6</fullName>
    </recommendedName>
    <alternativeName>
        <fullName evidence="14">Apo-1 antigen</fullName>
    </alternativeName>
    <alternativeName>
        <fullName evidence="15">Apoptosis-mediating surface antigen FAS</fullName>
    </alternativeName>
    <alternativeName>
        <fullName evidence="13">FASLG receptor</fullName>
    </alternativeName>
</protein>
<dbReference type="Gene3D" id="2.10.50.10">
    <property type="entry name" value="Tumor Necrosis Factor Receptor, subunit A, domain 2"/>
    <property type="match status" value="2"/>
</dbReference>
<dbReference type="GO" id="GO:0097192">
    <property type="term" value="P:extrinsic apoptotic signaling pathway in absence of ligand"/>
    <property type="evidence" value="ECO:0007669"/>
    <property type="project" value="TreeGrafter"/>
</dbReference>
<dbReference type="GO" id="GO:0097049">
    <property type="term" value="P:motor neuron apoptotic process"/>
    <property type="evidence" value="ECO:0007669"/>
    <property type="project" value="TreeGrafter"/>
</dbReference>
<dbReference type="InterPro" id="IPR001368">
    <property type="entry name" value="TNFR/NGFR_Cys_rich_reg"/>
</dbReference>
<evidence type="ECO:0000256" key="2">
    <source>
        <dbReference type="ARBA" id="ARBA00004285"/>
    </source>
</evidence>
<dbReference type="SMART" id="SM00208">
    <property type="entry name" value="TNFR"/>
    <property type="match status" value="3"/>
</dbReference>
<comment type="subcellular location">
    <subcellularLocation>
        <location evidence="1">Cell membrane</location>
        <topology evidence="1">Single-pass type I membrane protein</topology>
    </subcellularLocation>
    <subcellularLocation>
        <location evidence="2">Membrane raft</location>
    </subcellularLocation>
</comment>
<dbReference type="GO" id="GO:0031265">
    <property type="term" value="C:CD95 death-inducing signaling complex"/>
    <property type="evidence" value="ECO:0007669"/>
    <property type="project" value="TreeGrafter"/>
</dbReference>
<evidence type="ECO:0000259" key="20">
    <source>
        <dbReference type="PROSITE" id="PS50050"/>
    </source>
</evidence>
<dbReference type="SMART" id="SM00005">
    <property type="entry name" value="DEATH"/>
    <property type="match status" value="1"/>
</dbReference>
<gene>
    <name evidence="22" type="primary">LOC113082376</name>
</gene>
<feature type="repeat" description="TNFR-Cys" evidence="16">
    <location>
        <begin position="69"/>
        <end position="111"/>
    </location>
</feature>
<dbReference type="Gene3D" id="1.10.533.10">
    <property type="entry name" value="Death Domain, Fas"/>
    <property type="match status" value="1"/>
</dbReference>
<evidence type="ECO:0000256" key="11">
    <source>
        <dbReference type="ARBA" id="ARBA00023180"/>
    </source>
</evidence>
<keyword evidence="21" id="KW-1185">Reference proteome</keyword>
<evidence type="ECO:0000256" key="4">
    <source>
        <dbReference type="ARBA" id="ARBA00022475"/>
    </source>
</evidence>
<feature type="repeat" description="TNFR-Cys" evidence="16">
    <location>
        <begin position="112"/>
        <end position="151"/>
    </location>
</feature>
<dbReference type="InterPro" id="IPR011029">
    <property type="entry name" value="DEATH-like_dom_sf"/>
</dbReference>
<keyword evidence="6 18" id="KW-0732">Signal</keyword>
<evidence type="ECO:0000313" key="22">
    <source>
        <dbReference type="RefSeq" id="XP_026109823.1"/>
    </source>
</evidence>
<sequence>MYVRRRHVVVFLWCAMFTVGLTEGRSLRTRRSDCEYGTYPHEGRECCLCPTGKRVLKDCTDTNETDCELCEHGTYMDHLNSENECWPCKVCDSNANMEEKDKCSLYSNTVCKCKNSFYCDNGNLCKICYQCDTCEKYGVKKSCTETNNTVCHDAKEPENHQGATVAGLVLLLIVVGGVILVVLWLQRNKKYCFKGRPIDPKPPTLEDLDLDPHLLDIVDVLDWKTVKHIARHSGMRKAEMEEHELNNKNDVKEQKYALLHAWYERQGLCGAYPALINTLYEMKQRKTADEIRKIVEKGQN</sequence>
<dbReference type="GO" id="GO:0009897">
    <property type="term" value="C:external side of plasma membrane"/>
    <property type="evidence" value="ECO:0007669"/>
    <property type="project" value="TreeGrafter"/>
</dbReference>
<evidence type="ECO:0000256" key="7">
    <source>
        <dbReference type="ARBA" id="ARBA00022737"/>
    </source>
</evidence>
<feature type="domain" description="TNFR-Cys" evidence="20">
    <location>
        <begin position="112"/>
        <end position="151"/>
    </location>
</feature>
<reference evidence="22" key="1">
    <citation type="submission" date="2025-08" db="UniProtKB">
        <authorList>
            <consortium name="RefSeq"/>
        </authorList>
    </citation>
    <scope>IDENTIFICATION</scope>
    <source>
        <strain evidence="22">Wakin</strain>
        <tissue evidence="22">Muscle</tissue>
    </source>
</reference>
<evidence type="ECO:0000313" key="21">
    <source>
        <dbReference type="Proteomes" id="UP000515129"/>
    </source>
</evidence>
<keyword evidence="10 16" id="KW-1015">Disulfide bond</keyword>
<evidence type="ECO:0000256" key="16">
    <source>
        <dbReference type="PROSITE-ProRule" id="PRU00206"/>
    </source>
</evidence>
<dbReference type="SUPFAM" id="SSF57586">
    <property type="entry name" value="TNF receptor-like"/>
    <property type="match status" value="2"/>
</dbReference>
<dbReference type="OrthoDB" id="9949242at2759"/>
<feature type="domain" description="TNFR-Cys" evidence="20">
    <location>
        <begin position="69"/>
        <end position="111"/>
    </location>
</feature>
<dbReference type="PROSITE" id="PS50017">
    <property type="entry name" value="DEATH_DOMAIN"/>
    <property type="match status" value="1"/>
</dbReference>
<dbReference type="KEGG" id="caua:113082376"/>
<evidence type="ECO:0000256" key="5">
    <source>
        <dbReference type="ARBA" id="ARBA00022703"/>
    </source>
</evidence>
<dbReference type="InterPro" id="IPR008063">
    <property type="entry name" value="Fas_rcpt"/>
</dbReference>
<dbReference type="GO" id="GO:0005031">
    <property type="term" value="F:tumor necrosis factor receptor activity"/>
    <property type="evidence" value="ECO:0007669"/>
    <property type="project" value="TreeGrafter"/>
</dbReference>
<dbReference type="PROSITE" id="PS00652">
    <property type="entry name" value="TNFR_NGFR_1"/>
    <property type="match status" value="1"/>
</dbReference>
<evidence type="ECO:0000256" key="9">
    <source>
        <dbReference type="ARBA" id="ARBA00023139"/>
    </source>
</evidence>
<dbReference type="GO" id="GO:0005516">
    <property type="term" value="F:calmodulin binding"/>
    <property type="evidence" value="ECO:0007669"/>
    <property type="project" value="UniProtKB-KW"/>
</dbReference>
<keyword evidence="9" id="KW-0564">Palmitate</keyword>
<feature type="signal peptide" evidence="18">
    <location>
        <begin position="1"/>
        <end position="24"/>
    </location>
</feature>
<evidence type="ECO:0000259" key="19">
    <source>
        <dbReference type="PROSITE" id="PS50017"/>
    </source>
</evidence>
<feature type="disulfide bond" evidence="16">
    <location>
        <begin position="70"/>
        <end position="85"/>
    </location>
</feature>
<dbReference type="GO" id="GO:0006955">
    <property type="term" value="P:immune response"/>
    <property type="evidence" value="ECO:0007669"/>
    <property type="project" value="InterPro"/>
</dbReference>
<keyword evidence="5" id="KW-0053">Apoptosis</keyword>
<dbReference type="Pfam" id="PF00020">
    <property type="entry name" value="TNFR_c6"/>
    <property type="match status" value="1"/>
</dbReference>
<dbReference type="SUPFAM" id="SSF47986">
    <property type="entry name" value="DEATH domain"/>
    <property type="match status" value="1"/>
</dbReference>
<evidence type="ECO:0000256" key="1">
    <source>
        <dbReference type="ARBA" id="ARBA00004251"/>
    </source>
</evidence>
<keyword evidence="17" id="KW-0472">Membrane</keyword>
<dbReference type="GO" id="GO:0043066">
    <property type="term" value="P:negative regulation of apoptotic process"/>
    <property type="evidence" value="ECO:0007669"/>
    <property type="project" value="TreeGrafter"/>
</dbReference>
<dbReference type="PROSITE" id="PS50050">
    <property type="entry name" value="TNFR_NGFR_2"/>
    <property type="match status" value="2"/>
</dbReference>
<keyword evidence="17" id="KW-1133">Transmembrane helix</keyword>
<dbReference type="GO" id="GO:0097527">
    <property type="term" value="P:necroptotic signaling pathway"/>
    <property type="evidence" value="ECO:0007669"/>
    <property type="project" value="TreeGrafter"/>
</dbReference>
<name>A0A6P6NML2_CARAU</name>
<dbReference type="Proteomes" id="UP000515129">
    <property type="component" value="Unplaced"/>
</dbReference>
<feature type="domain" description="Death" evidence="19">
    <location>
        <begin position="227"/>
        <end position="295"/>
    </location>
</feature>
<keyword evidence="11" id="KW-0325">Glycoprotein</keyword>
<dbReference type="Pfam" id="PF00531">
    <property type="entry name" value="Death"/>
    <property type="match status" value="1"/>
</dbReference>
<dbReference type="PANTHER" id="PTHR46874">
    <property type="entry name" value="TUMOR NECROSIS FACTOR RECEPTOR SUPERFAMILY MEMBER 6"/>
    <property type="match status" value="1"/>
</dbReference>
<feature type="transmembrane region" description="Helical" evidence="17">
    <location>
        <begin position="165"/>
        <end position="185"/>
    </location>
</feature>
<proteinExistence type="predicted"/>
<evidence type="ECO:0000256" key="14">
    <source>
        <dbReference type="ARBA" id="ARBA00032338"/>
    </source>
</evidence>